<evidence type="ECO:0000313" key="3">
    <source>
        <dbReference type="Proteomes" id="UP000220111"/>
    </source>
</evidence>
<gene>
    <name evidence="2" type="ORF">COO17_14995</name>
</gene>
<dbReference type="RefSeq" id="WP_097815518.1">
    <property type="nucleotide sequence ID" value="NZ_NVPQ01000039.1"/>
</dbReference>
<dbReference type="Proteomes" id="UP000220111">
    <property type="component" value="Unassembled WGS sequence"/>
</dbReference>
<sequence>MKRIIMKYSIMFSLLLLTSCDISDEEIEQTAQSYTKAEYGMSVKLNSVETLDNGKDFLGPKWRIVTVQQVDEPYLQFQISFEGQISPKVNNDNYKIKKEANNLQERFNTYYEKRENNTMLIFNRIQAGDTVFDKNEEKEIVKKNLKQYYTVVFRSNTILDVNNPVHMETLAEAARSVREFNKTIENSKSSVGEITIQLSNINKDVLQHIAVEYLVTAEDAKNTLKKRNDYIKILQSTK</sequence>
<feature type="chain" id="PRO_5039332273" evidence="1">
    <location>
        <begin position="24"/>
        <end position="238"/>
    </location>
</feature>
<organism evidence="2 3">
    <name type="scientific">Bacillus wiedmannii</name>
    <dbReference type="NCBI Taxonomy" id="1890302"/>
    <lineage>
        <taxon>Bacteria</taxon>
        <taxon>Bacillati</taxon>
        <taxon>Bacillota</taxon>
        <taxon>Bacilli</taxon>
        <taxon>Bacillales</taxon>
        <taxon>Bacillaceae</taxon>
        <taxon>Bacillus</taxon>
        <taxon>Bacillus cereus group</taxon>
    </lineage>
</organism>
<proteinExistence type="predicted"/>
<feature type="signal peptide" evidence="1">
    <location>
        <begin position="1"/>
        <end position="23"/>
    </location>
</feature>
<accession>A0A2A7BR50</accession>
<dbReference type="AlphaFoldDB" id="A0A2A7BR50"/>
<evidence type="ECO:0000313" key="2">
    <source>
        <dbReference type="EMBL" id="PDY40863.1"/>
    </source>
</evidence>
<dbReference type="EMBL" id="NVPQ01000039">
    <property type="protein sequence ID" value="PDY40863.1"/>
    <property type="molecule type" value="Genomic_DNA"/>
</dbReference>
<name>A0A2A7BR50_9BACI</name>
<evidence type="ECO:0000256" key="1">
    <source>
        <dbReference type="SAM" id="SignalP"/>
    </source>
</evidence>
<protein>
    <submittedName>
        <fullName evidence="2">Uncharacterized protein</fullName>
    </submittedName>
</protein>
<dbReference type="PROSITE" id="PS51257">
    <property type="entry name" value="PROKAR_LIPOPROTEIN"/>
    <property type="match status" value="1"/>
</dbReference>
<keyword evidence="1" id="KW-0732">Signal</keyword>
<reference evidence="2 3" key="1">
    <citation type="submission" date="2017-09" db="EMBL/GenBank/DDBJ databases">
        <title>Large-scale bioinformatics analysis of Bacillus genomes uncovers conserved roles of natural products in bacterial physiology.</title>
        <authorList>
            <consortium name="Agbiome Team Llc"/>
            <person name="Bleich R.M."/>
            <person name="Grubbs K.J."/>
            <person name="Santa Maria K.C."/>
            <person name="Allen S.E."/>
            <person name="Farag S."/>
            <person name="Shank E.A."/>
            <person name="Bowers A."/>
        </authorList>
    </citation>
    <scope>NUCLEOTIDE SEQUENCE [LARGE SCALE GENOMIC DNA]</scope>
    <source>
        <strain evidence="2 3">AFS098222</strain>
    </source>
</reference>
<comment type="caution">
    <text evidence="2">The sequence shown here is derived from an EMBL/GenBank/DDBJ whole genome shotgun (WGS) entry which is preliminary data.</text>
</comment>